<dbReference type="AlphaFoldDB" id="A0A366HR49"/>
<dbReference type="Proteomes" id="UP000253426">
    <property type="component" value="Unassembled WGS sequence"/>
</dbReference>
<dbReference type="InterPro" id="IPR037181">
    <property type="entry name" value="SUFU_N"/>
</dbReference>
<proteinExistence type="predicted"/>
<sequence>MSTNESWEGWFERIWEHREDVLYPRLFGDVNQGIYPIPFSRLEKANLKDPRWSTCGVFKFAPTKQRESWLYVSSGLSNAWFDDLPNPDGISGFGCEFTFETDVDADWPIQRLHQLMVHELGLQLGRLGEKPPMEYFDRIPLGSAIDWEKSELTHVVLSSPTGYDAEFQQESGSALFLAVTGISALERDYAKKHGSQALIELLRAVNAHPVTHAGRSTIDLPSS</sequence>
<reference evidence="2 3" key="1">
    <citation type="submission" date="2018-06" db="EMBL/GenBank/DDBJ databases">
        <title>Genomic Encyclopedia of Type Strains, Phase IV (KMG-IV): sequencing the most valuable type-strain genomes for metagenomic binning, comparative biology and taxonomic classification.</title>
        <authorList>
            <person name="Goeker M."/>
        </authorList>
    </citation>
    <scope>NUCLEOTIDE SEQUENCE [LARGE SCALE GENOMIC DNA]</scope>
    <source>
        <strain evidence="2 3">DSM 25532</strain>
    </source>
</reference>
<evidence type="ECO:0000313" key="3">
    <source>
        <dbReference type="Proteomes" id="UP000253426"/>
    </source>
</evidence>
<accession>A0A366HR49</accession>
<dbReference type="RefSeq" id="WP_113957675.1">
    <property type="nucleotide sequence ID" value="NZ_QNRR01000002.1"/>
</dbReference>
<evidence type="ECO:0000259" key="1">
    <source>
        <dbReference type="Pfam" id="PF05076"/>
    </source>
</evidence>
<dbReference type="SUPFAM" id="SSF103359">
    <property type="entry name" value="Suppressor of Fused, N-terminal domain"/>
    <property type="match status" value="1"/>
</dbReference>
<name>A0A366HR49_9BACT</name>
<dbReference type="Pfam" id="PF05076">
    <property type="entry name" value="SUFU"/>
    <property type="match status" value="1"/>
</dbReference>
<gene>
    <name evidence="2" type="ORF">DES53_102527</name>
</gene>
<feature type="domain" description="Suppressor of fused-like" evidence="1">
    <location>
        <begin position="54"/>
        <end position="215"/>
    </location>
</feature>
<protein>
    <submittedName>
        <fullName evidence="2">Suppressor of fused protein SUFU</fullName>
    </submittedName>
</protein>
<dbReference type="EMBL" id="QNRR01000002">
    <property type="protein sequence ID" value="RBP46141.1"/>
    <property type="molecule type" value="Genomic_DNA"/>
</dbReference>
<keyword evidence="3" id="KW-1185">Reference proteome</keyword>
<dbReference type="InterPro" id="IPR020941">
    <property type="entry name" value="SUFU-like_domain"/>
</dbReference>
<comment type="caution">
    <text evidence="2">The sequence shown here is derived from an EMBL/GenBank/DDBJ whole genome shotgun (WGS) entry which is preliminary data.</text>
</comment>
<evidence type="ECO:0000313" key="2">
    <source>
        <dbReference type="EMBL" id="RBP46141.1"/>
    </source>
</evidence>
<organism evidence="2 3">
    <name type="scientific">Roseimicrobium gellanilyticum</name>
    <dbReference type="NCBI Taxonomy" id="748857"/>
    <lineage>
        <taxon>Bacteria</taxon>
        <taxon>Pseudomonadati</taxon>
        <taxon>Verrucomicrobiota</taxon>
        <taxon>Verrucomicrobiia</taxon>
        <taxon>Verrucomicrobiales</taxon>
        <taxon>Verrucomicrobiaceae</taxon>
        <taxon>Roseimicrobium</taxon>
    </lineage>
</organism>
<dbReference type="OrthoDB" id="8479146at2"/>